<name>A0ACB9ZGW6_9PEZI</name>
<organism evidence="1 2">
    <name type="scientific">Hypoxylon rubiginosum</name>
    <dbReference type="NCBI Taxonomy" id="110542"/>
    <lineage>
        <taxon>Eukaryota</taxon>
        <taxon>Fungi</taxon>
        <taxon>Dikarya</taxon>
        <taxon>Ascomycota</taxon>
        <taxon>Pezizomycotina</taxon>
        <taxon>Sordariomycetes</taxon>
        <taxon>Xylariomycetidae</taxon>
        <taxon>Xylariales</taxon>
        <taxon>Hypoxylaceae</taxon>
        <taxon>Hypoxylon</taxon>
    </lineage>
</organism>
<sequence>MCICVIPIRRTLRKTAVLAAVVCMMLYSPMHAVLFKMLMKFTCNKTNYRSTIMRCIQQGGRMPMTQLRSTYDTDLLLTSS</sequence>
<evidence type="ECO:0000313" key="2">
    <source>
        <dbReference type="Proteomes" id="UP001497700"/>
    </source>
</evidence>
<accession>A0ACB9ZGW6</accession>
<evidence type="ECO:0000313" key="1">
    <source>
        <dbReference type="EMBL" id="KAI4870843.1"/>
    </source>
</evidence>
<reference evidence="1 2" key="1">
    <citation type="journal article" date="2022" name="New Phytol.">
        <title>Ecological generalism drives hyperdiversity of secondary metabolite gene clusters in xylarialean endophytes.</title>
        <authorList>
            <person name="Franco M.E.E."/>
            <person name="Wisecaver J.H."/>
            <person name="Arnold A.E."/>
            <person name="Ju Y.M."/>
            <person name="Slot J.C."/>
            <person name="Ahrendt S."/>
            <person name="Moore L.P."/>
            <person name="Eastman K.E."/>
            <person name="Scott K."/>
            <person name="Konkel Z."/>
            <person name="Mondo S.J."/>
            <person name="Kuo A."/>
            <person name="Hayes R.D."/>
            <person name="Haridas S."/>
            <person name="Andreopoulos B."/>
            <person name="Riley R."/>
            <person name="LaButti K."/>
            <person name="Pangilinan J."/>
            <person name="Lipzen A."/>
            <person name="Amirebrahimi M."/>
            <person name="Yan J."/>
            <person name="Adam C."/>
            <person name="Keymanesh K."/>
            <person name="Ng V."/>
            <person name="Louie K."/>
            <person name="Northen T."/>
            <person name="Drula E."/>
            <person name="Henrissat B."/>
            <person name="Hsieh H.M."/>
            <person name="Youens-Clark K."/>
            <person name="Lutzoni F."/>
            <person name="Miadlikowska J."/>
            <person name="Eastwood D.C."/>
            <person name="Hamelin R.C."/>
            <person name="Grigoriev I.V."/>
            <person name="U'Ren J.M."/>
        </authorList>
    </citation>
    <scope>NUCLEOTIDE SEQUENCE [LARGE SCALE GENOMIC DNA]</scope>
    <source>
        <strain evidence="1 2">CBS 119005</strain>
    </source>
</reference>
<dbReference type="Proteomes" id="UP001497700">
    <property type="component" value="Unassembled WGS sequence"/>
</dbReference>
<gene>
    <name evidence="1" type="ORF">F4820DRAFT_146461</name>
</gene>
<protein>
    <submittedName>
        <fullName evidence="1">Uncharacterized protein</fullName>
    </submittedName>
</protein>
<proteinExistence type="predicted"/>
<comment type="caution">
    <text evidence="1">The sequence shown here is derived from an EMBL/GenBank/DDBJ whole genome shotgun (WGS) entry which is preliminary data.</text>
</comment>
<dbReference type="EMBL" id="MU393422">
    <property type="protein sequence ID" value="KAI4870843.1"/>
    <property type="molecule type" value="Genomic_DNA"/>
</dbReference>
<keyword evidence="2" id="KW-1185">Reference proteome</keyword>